<keyword evidence="3" id="KW-1185">Reference proteome</keyword>
<dbReference type="EMBL" id="CALNXJ010000058">
    <property type="protein sequence ID" value="CAH3155495.1"/>
    <property type="molecule type" value="Genomic_DNA"/>
</dbReference>
<accession>A0AAU9XR36</accession>
<name>A0AAU9XR36_9CNID</name>
<organism evidence="2 3">
    <name type="scientific">Pocillopora meandrina</name>
    <dbReference type="NCBI Taxonomy" id="46732"/>
    <lineage>
        <taxon>Eukaryota</taxon>
        <taxon>Metazoa</taxon>
        <taxon>Cnidaria</taxon>
        <taxon>Anthozoa</taxon>
        <taxon>Hexacorallia</taxon>
        <taxon>Scleractinia</taxon>
        <taxon>Astrocoeniina</taxon>
        <taxon>Pocilloporidae</taxon>
        <taxon>Pocillopora</taxon>
    </lineage>
</organism>
<dbReference type="Proteomes" id="UP001159428">
    <property type="component" value="Unassembled WGS sequence"/>
</dbReference>
<feature type="coiled-coil region" evidence="1">
    <location>
        <begin position="174"/>
        <end position="241"/>
    </location>
</feature>
<evidence type="ECO:0000313" key="3">
    <source>
        <dbReference type="Proteomes" id="UP001159428"/>
    </source>
</evidence>
<comment type="caution">
    <text evidence="2">The sequence shown here is derived from an EMBL/GenBank/DDBJ whole genome shotgun (WGS) entry which is preliminary data.</text>
</comment>
<evidence type="ECO:0000256" key="1">
    <source>
        <dbReference type="SAM" id="Coils"/>
    </source>
</evidence>
<gene>
    <name evidence="2" type="ORF">PMEA_00028014</name>
</gene>
<evidence type="ECO:0000313" key="2">
    <source>
        <dbReference type="EMBL" id="CAH3155495.1"/>
    </source>
</evidence>
<dbReference type="AlphaFoldDB" id="A0AAU9XR36"/>
<proteinExistence type="predicted"/>
<sequence>MTDKEGCCAKFNVGLSELVKCRRLNIRDCDSLVLQYSEFLDLAIKAEKSAMEEFNFKVDRLDMFLQKHIGSVSSMSKLWDLLRELLILSHGQATGERGFSINWQVMIKNMKEQTLVAQCTIHDHIQSIGGLGQVVVNKELLAGRQHYSAYLEEQKKEQQQAFRNRKWKIVLGKKAEFEKKKKRLASEISASQLNADSLAKEAEEKAKPVLLTKSNALRKAAKEKERALGKIEDELRELAKKSASL</sequence>
<reference evidence="2 3" key="1">
    <citation type="submission" date="2022-05" db="EMBL/GenBank/DDBJ databases">
        <authorList>
            <consortium name="Genoscope - CEA"/>
            <person name="William W."/>
        </authorList>
    </citation>
    <scope>NUCLEOTIDE SEQUENCE [LARGE SCALE GENOMIC DNA]</scope>
</reference>
<protein>
    <submittedName>
        <fullName evidence="2">Uncharacterized protein</fullName>
    </submittedName>
</protein>
<keyword evidence="1" id="KW-0175">Coiled coil</keyword>